<evidence type="ECO:0000313" key="2">
    <source>
        <dbReference type="EMBL" id="EFX71809.1"/>
    </source>
</evidence>
<name>E9H8Z4_DAPPU</name>
<keyword evidence="3" id="KW-1185">Reference proteome</keyword>
<dbReference type="InParanoid" id="E9H8Z4"/>
<keyword evidence="1" id="KW-0472">Membrane</keyword>
<dbReference type="HOGENOM" id="CLU_2252755_0_0_1"/>
<dbReference type="AlphaFoldDB" id="E9H8Z4"/>
<evidence type="ECO:0000313" key="3">
    <source>
        <dbReference type="Proteomes" id="UP000000305"/>
    </source>
</evidence>
<keyword evidence="1" id="KW-1133">Transmembrane helix</keyword>
<evidence type="ECO:0000256" key="1">
    <source>
        <dbReference type="SAM" id="Phobius"/>
    </source>
</evidence>
<dbReference type="Proteomes" id="UP000000305">
    <property type="component" value="Unassembled WGS sequence"/>
</dbReference>
<gene>
    <name evidence="2" type="ORF">DAPPUDRAFT_326851</name>
</gene>
<reference evidence="2 3" key="1">
    <citation type="journal article" date="2011" name="Science">
        <title>The ecoresponsive genome of Daphnia pulex.</title>
        <authorList>
            <person name="Colbourne J.K."/>
            <person name="Pfrender M.E."/>
            <person name="Gilbert D."/>
            <person name="Thomas W.K."/>
            <person name="Tucker A."/>
            <person name="Oakley T.H."/>
            <person name="Tokishita S."/>
            <person name="Aerts A."/>
            <person name="Arnold G.J."/>
            <person name="Basu M.K."/>
            <person name="Bauer D.J."/>
            <person name="Caceres C.E."/>
            <person name="Carmel L."/>
            <person name="Casola C."/>
            <person name="Choi J.H."/>
            <person name="Detter J.C."/>
            <person name="Dong Q."/>
            <person name="Dusheyko S."/>
            <person name="Eads B.D."/>
            <person name="Frohlich T."/>
            <person name="Geiler-Samerotte K.A."/>
            <person name="Gerlach D."/>
            <person name="Hatcher P."/>
            <person name="Jogdeo S."/>
            <person name="Krijgsveld J."/>
            <person name="Kriventseva E.V."/>
            <person name="Kultz D."/>
            <person name="Laforsch C."/>
            <person name="Lindquist E."/>
            <person name="Lopez J."/>
            <person name="Manak J.R."/>
            <person name="Muller J."/>
            <person name="Pangilinan J."/>
            <person name="Patwardhan R.P."/>
            <person name="Pitluck S."/>
            <person name="Pritham E.J."/>
            <person name="Rechtsteiner A."/>
            <person name="Rho M."/>
            <person name="Rogozin I.B."/>
            <person name="Sakarya O."/>
            <person name="Salamov A."/>
            <person name="Schaack S."/>
            <person name="Shapiro H."/>
            <person name="Shiga Y."/>
            <person name="Skalitzky C."/>
            <person name="Smith Z."/>
            <person name="Souvorov A."/>
            <person name="Sung W."/>
            <person name="Tang Z."/>
            <person name="Tsuchiya D."/>
            <person name="Tu H."/>
            <person name="Vos H."/>
            <person name="Wang M."/>
            <person name="Wolf Y.I."/>
            <person name="Yamagata H."/>
            <person name="Yamada T."/>
            <person name="Ye Y."/>
            <person name="Shaw J.R."/>
            <person name="Andrews J."/>
            <person name="Crease T.J."/>
            <person name="Tang H."/>
            <person name="Lucas S.M."/>
            <person name="Robertson H.M."/>
            <person name="Bork P."/>
            <person name="Koonin E.V."/>
            <person name="Zdobnov E.M."/>
            <person name="Grigoriev I.V."/>
            <person name="Lynch M."/>
            <person name="Boore J.L."/>
        </authorList>
    </citation>
    <scope>NUCLEOTIDE SEQUENCE [LARGE SCALE GENOMIC DNA]</scope>
</reference>
<dbReference type="EMBL" id="GL732606">
    <property type="protein sequence ID" value="EFX71809.1"/>
    <property type="molecule type" value="Genomic_DNA"/>
</dbReference>
<feature type="transmembrane region" description="Helical" evidence="1">
    <location>
        <begin position="12"/>
        <end position="31"/>
    </location>
</feature>
<protein>
    <submittedName>
        <fullName evidence="2">Uncharacterized protein</fullName>
    </submittedName>
</protein>
<accession>E9H8Z4</accession>
<dbReference type="KEGG" id="dpx:DAPPUDRAFT_326851"/>
<organism evidence="2 3">
    <name type="scientific">Daphnia pulex</name>
    <name type="common">Water flea</name>
    <dbReference type="NCBI Taxonomy" id="6669"/>
    <lineage>
        <taxon>Eukaryota</taxon>
        <taxon>Metazoa</taxon>
        <taxon>Ecdysozoa</taxon>
        <taxon>Arthropoda</taxon>
        <taxon>Crustacea</taxon>
        <taxon>Branchiopoda</taxon>
        <taxon>Diplostraca</taxon>
        <taxon>Cladocera</taxon>
        <taxon>Anomopoda</taxon>
        <taxon>Daphniidae</taxon>
        <taxon>Daphnia</taxon>
    </lineage>
</organism>
<proteinExistence type="predicted"/>
<keyword evidence="1" id="KW-0812">Transmembrane</keyword>
<sequence length="104" mass="11566">MTDRPHCSSLSAYAVAKAILCSFCALLPITLRHPTGLFYEVDLILTVSSHPAFLHIVESTFALFPDGNQRPQQYQSLEFLTYACQRLLLYPAVTDAFPVDAETS</sequence>